<proteinExistence type="predicted"/>
<name>A0AC58L8M2_CASCN</name>
<sequence length="372" mass="40570">MWPLRVYTRKKRAGQRLNLTPTPDLRLPTKTEASSALGGRKRPGKEQGLPRIGEKVEQSGSGLASDQVGEESVRERSTTSEETQDEKGPPGSESVTDDFQVNSSSSGSELVSGLSLPYDISNSFLSYSVTESSTESKSTEENISSFSSPELFRGSDCLDWECPKLEDYLQCKNSTLLDTSKAVAVEKVPQFSNFSSILGTSSENYQKYHRKIVMTLTDQNISPEPKCTSNSASDNETCEVLLPEETCPSTLKKTKKKQTNSGVPDKKSRGLLTSTPASETADFVIDLSSVQKTTFEELFSNVSNYVNSNEIVPVSSLQENSSKECPSNASEICCIIRASPGTRQMKSKGVIIKKKKYSPPKDIPPVPAVSTV</sequence>
<organism evidence="1 2">
    <name type="scientific">Castor canadensis</name>
    <name type="common">American beaver</name>
    <dbReference type="NCBI Taxonomy" id="51338"/>
    <lineage>
        <taxon>Eukaryota</taxon>
        <taxon>Metazoa</taxon>
        <taxon>Chordata</taxon>
        <taxon>Craniata</taxon>
        <taxon>Vertebrata</taxon>
        <taxon>Euteleostomi</taxon>
        <taxon>Mammalia</taxon>
        <taxon>Eutheria</taxon>
        <taxon>Euarchontoglires</taxon>
        <taxon>Glires</taxon>
        <taxon>Rodentia</taxon>
        <taxon>Castorimorpha</taxon>
        <taxon>Castoridae</taxon>
        <taxon>Castor</taxon>
    </lineage>
</organism>
<keyword evidence="1" id="KW-1185">Reference proteome</keyword>
<evidence type="ECO:0000313" key="2">
    <source>
        <dbReference type="RefSeq" id="XP_073913494.1"/>
    </source>
</evidence>
<reference evidence="2" key="1">
    <citation type="submission" date="2025-08" db="UniProtKB">
        <authorList>
            <consortium name="RefSeq"/>
        </authorList>
    </citation>
    <scope>IDENTIFICATION</scope>
</reference>
<dbReference type="RefSeq" id="XP_073913494.1">
    <property type="nucleotide sequence ID" value="XM_074057393.1"/>
</dbReference>
<gene>
    <name evidence="2" type="primary">Meikin</name>
</gene>
<protein>
    <submittedName>
        <fullName evidence="2">Meiosis-specific kinetochore protein</fullName>
    </submittedName>
</protein>
<dbReference type="Proteomes" id="UP001732720">
    <property type="component" value="Chromosome 16"/>
</dbReference>
<accession>A0AC58L8M2</accession>
<evidence type="ECO:0000313" key="1">
    <source>
        <dbReference type="Proteomes" id="UP001732720"/>
    </source>
</evidence>